<dbReference type="InterPro" id="IPR007111">
    <property type="entry name" value="NACHT_NTPase"/>
</dbReference>
<keyword evidence="7" id="KW-1185">Reference proteome</keyword>
<keyword evidence="3" id="KW-0472">Membrane</keyword>
<dbReference type="PANTHER" id="PTHR46844:SF1">
    <property type="entry name" value="SLR5058 PROTEIN"/>
    <property type="match status" value="1"/>
</dbReference>
<dbReference type="PANTHER" id="PTHR46844">
    <property type="entry name" value="SLR5058 PROTEIN"/>
    <property type="match status" value="1"/>
</dbReference>
<feature type="signal peptide" evidence="4">
    <location>
        <begin position="1"/>
        <end position="27"/>
    </location>
</feature>
<keyword evidence="4" id="KW-0732">Signal</keyword>
<keyword evidence="3" id="KW-0812">Transmembrane</keyword>
<protein>
    <recommendedName>
        <fullName evidence="5">NACHT domain-containing protein</fullName>
    </recommendedName>
</protein>
<reference evidence="6 7" key="1">
    <citation type="submission" date="2024-11" db="EMBL/GenBank/DDBJ databases">
        <title>Chromosome-level genome assembly of the freshwater bivalve Anodonta woodiana.</title>
        <authorList>
            <person name="Chen X."/>
        </authorList>
    </citation>
    <scope>NUCLEOTIDE SEQUENCE [LARGE SCALE GENOMIC DNA]</scope>
    <source>
        <strain evidence="6">MN2024</strain>
        <tissue evidence="6">Gills</tissue>
    </source>
</reference>
<evidence type="ECO:0000256" key="4">
    <source>
        <dbReference type="SAM" id="SignalP"/>
    </source>
</evidence>
<dbReference type="Pfam" id="PF05729">
    <property type="entry name" value="NACHT"/>
    <property type="match status" value="1"/>
</dbReference>
<accession>A0ABD3W6W8</accession>
<dbReference type="GO" id="GO:0005524">
    <property type="term" value="F:ATP binding"/>
    <property type="evidence" value="ECO:0007669"/>
    <property type="project" value="UniProtKB-KW"/>
</dbReference>
<keyword evidence="1" id="KW-0547">Nucleotide-binding</keyword>
<evidence type="ECO:0000256" key="2">
    <source>
        <dbReference type="ARBA" id="ARBA00022840"/>
    </source>
</evidence>
<dbReference type="AlphaFoldDB" id="A0ABD3W6W8"/>
<feature type="domain" description="NACHT" evidence="5">
    <location>
        <begin position="374"/>
        <end position="502"/>
    </location>
</feature>
<evidence type="ECO:0000313" key="6">
    <source>
        <dbReference type="EMBL" id="KAL3869634.1"/>
    </source>
</evidence>
<evidence type="ECO:0000256" key="1">
    <source>
        <dbReference type="ARBA" id="ARBA00022741"/>
    </source>
</evidence>
<evidence type="ECO:0000313" key="7">
    <source>
        <dbReference type="Proteomes" id="UP001634394"/>
    </source>
</evidence>
<feature type="transmembrane region" description="Helical" evidence="3">
    <location>
        <begin position="233"/>
        <end position="255"/>
    </location>
</feature>
<gene>
    <name evidence="6" type="ORF">ACJMK2_042299</name>
</gene>
<keyword evidence="3" id="KW-1133">Transmembrane helix</keyword>
<dbReference type="SUPFAM" id="SSF52540">
    <property type="entry name" value="P-loop containing nucleoside triphosphate hydrolases"/>
    <property type="match status" value="1"/>
</dbReference>
<dbReference type="Gene3D" id="3.40.50.300">
    <property type="entry name" value="P-loop containing nucleotide triphosphate hydrolases"/>
    <property type="match status" value="1"/>
</dbReference>
<name>A0ABD3W6W8_SINWO</name>
<feature type="chain" id="PRO_5044813092" description="NACHT domain-containing protein" evidence="4">
    <location>
        <begin position="28"/>
        <end position="1241"/>
    </location>
</feature>
<dbReference type="PROSITE" id="PS50837">
    <property type="entry name" value="NACHT"/>
    <property type="match status" value="1"/>
</dbReference>
<comment type="caution">
    <text evidence="6">The sequence shown here is derived from an EMBL/GenBank/DDBJ whole genome shotgun (WGS) entry which is preliminary data.</text>
</comment>
<dbReference type="InterPro" id="IPR032675">
    <property type="entry name" value="LRR_dom_sf"/>
</dbReference>
<dbReference type="Proteomes" id="UP001634394">
    <property type="component" value="Unassembled WGS sequence"/>
</dbReference>
<evidence type="ECO:0000259" key="5">
    <source>
        <dbReference type="PROSITE" id="PS50837"/>
    </source>
</evidence>
<sequence>MSSTKHHAVDYLLACILVSVLISLTLGSFNTVSEAMCEYEDANLIWRNAPAYSPSDIKAIEWSKGKDSRIATWLEGKGFMEYPPYIGRLMQIGETGIKIKTANRSDSGIYRVSLTLASVAYKLEVATNLDVKVAPSNLCKPRITQEGMFIKADLPHDGCGIPHLRTKWKHTNMPITHENSSRFLDMRTIHEPGEYVACAEGESATCYKGNISDLCSTHRIAISDLGSTPVDGLHAVVISVVVVAALAAILLVLVLCRHQIRCKKSCRCFETTVEKENVACEEQKESNDFEMKFSDIEKYLNRLYEHLVAVPLSPAGEGDDYVKISEVYVNIAFSKVEITDSNTVESNTSYCTQRENQPLIDEDQAPGNKNNQFCPILIFGDCGSGKSAWCKHLVQCWLRGIDMKDDNIGLNLPELRQIKILLYLQLQFSDRGISFQELLKKHIFKETRNYQEFVMNYVKTNAQKVLIVMDGLDIVKENIKPILGILNDEHMSLSTVIITSRPASLKLLQERYIARIENMMLFRVCKMTIEDSKSYAENVLGHINKLHGKNFKVVNFWRFTEQLHINDLLSVPCICLVLLHVWMKNETRFTELKDIIFDIIRYYLHHATSDQQRKEFIMDVSDIRSKHVHKALSKFNKWNVHKEHRSILHVLSMIAAQIVYAQVEREPSKLNVPQIFPITYVDDSDLQRIYETGLLTEPLSLSADKKVCDMSFPVRLICEFFVSIFISLRNGKDCDYILSRMTASVQNSMIMHILYQLSPTLTKKIIRKAIKTFGKENTNNEGYTTCNCRNALQFVITSRDAKPIIWLQWHMSNGALDANKLLFLSTALHCIDTITSLELRNHETNENLVFQLPFLPVLKSLTLDINRCALLLCKGWNNHVPSKLKEIVLKSVYINKGTLSLLIRSFSFCAGLEKLELFPSVVWTDDDINWPDLDIYSWKKLSNHIENNTKLKSLEFTNLILPGMVDTLLSRLYRYQNLENLKLKNVSSITQATPPLCHSSDTDNYDADTPYTKINLKHVFLERLKLLESPVNFLFDAALIGKPIKHNINVLSISALEMPETSWETLGNQIGNLRLTELHLCSVNPGDSLQTLLDGIGESKTVDSLYLRKIGKVKMIVSFSFLAKMKTLSQLKLKDVKLDGSSSRSLFKEICECKQLQNLSLCNIDAEEIPETLSSEQTLTKLSVLTVDRVQINGGSQSLSDILNAFIKCENLLQIQVSKEHAASIPSNISSAIKVVYLDKY</sequence>
<dbReference type="Gene3D" id="3.80.10.10">
    <property type="entry name" value="Ribonuclease Inhibitor"/>
    <property type="match status" value="1"/>
</dbReference>
<dbReference type="InterPro" id="IPR027417">
    <property type="entry name" value="P-loop_NTPase"/>
</dbReference>
<proteinExistence type="predicted"/>
<organism evidence="6 7">
    <name type="scientific">Sinanodonta woodiana</name>
    <name type="common">Chinese pond mussel</name>
    <name type="synonym">Anodonta woodiana</name>
    <dbReference type="NCBI Taxonomy" id="1069815"/>
    <lineage>
        <taxon>Eukaryota</taxon>
        <taxon>Metazoa</taxon>
        <taxon>Spiralia</taxon>
        <taxon>Lophotrochozoa</taxon>
        <taxon>Mollusca</taxon>
        <taxon>Bivalvia</taxon>
        <taxon>Autobranchia</taxon>
        <taxon>Heteroconchia</taxon>
        <taxon>Palaeoheterodonta</taxon>
        <taxon>Unionida</taxon>
        <taxon>Unionoidea</taxon>
        <taxon>Unionidae</taxon>
        <taxon>Unioninae</taxon>
        <taxon>Sinanodonta</taxon>
    </lineage>
</organism>
<dbReference type="SUPFAM" id="SSF52047">
    <property type="entry name" value="RNI-like"/>
    <property type="match status" value="1"/>
</dbReference>
<evidence type="ECO:0000256" key="3">
    <source>
        <dbReference type="SAM" id="Phobius"/>
    </source>
</evidence>
<dbReference type="EMBL" id="JBJQND010000008">
    <property type="protein sequence ID" value="KAL3869634.1"/>
    <property type="molecule type" value="Genomic_DNA"/>
</dbReference>
<keyword evidence="2" id="KW-0067">ATP-binding</keyword>